<comment type="caution">
    <text evidence="1">The sequence shown here is derived from an EMBL/GenBank/DDBJ whole genome shotgun (WGS) entry which is preliminary data.</text>
</comment>
<evidence type="ECO:0000313" key="2">
    <source>
        <dbReference type="Proteomes" id="UP000828941"/>
    </source>
</evidence>
<gene>
    <name evidence="1" type="ORF">L6164_023695</name>
</gene>
<protein>
    <submittedName>
        <fullName evidence="1">Uncharacterized protein</fullName>
    </submittedName>
</protein>
<keyword evidence="2" id="KW-1185">Reference proteome</keyword>
<evidence type="ECO:0000313" key="1">
    <source>
        <dbReference type="EMBL" id="KAI4324133.1"/>
    </source>
</evidence>
<organism evidence="1 2">
    <name type="scientific">Bauhinia variegata</name>
    <name type="common">Purple orchid tree</name>
    <name type="synonym">Phanera variegata</name>
    <dbReference type="NCBI Taxonomy" id="167791"/>
    <lineage>
        <taxon>Eukaryota</taxon>
        <taxon>Viridiplantae</taxon>
        <taxon>Streptophyta</taxon>
        <taxon>Embryophyta</taxon>
        <taxon>Tracheophyta</taxon>
        <taxon>Spermatophyta</taxon>
        <taxon>Magnoliopsida</taxon>
        <taxon>eudicotyledons</taxon>
        <taxon>Gunneridae</taxon>
        <taxon>Pentapetalae</taxon>
        <taxon>rosids</taxon>
        <taxon>fabids</taxon>
        <taxon>Fabales</taxon>
        <taxon>Fabaceae</taxon>
        <taxon>Cercidoideae</taxon>
        <taxon>Cercideae</taxon>
        <taxon>Bauhiniinae</taxon>
        <taxon>Bauhinia</taxon>
    </lineage>
</organism>
<accession>A0ACB9MIZ8</accession>
<name>A0ACB9MIZ8_BAUVA</name>
<dbReference type="Proteomes" id="UP000828941">
    <property type="component" value="Chromosome 9"/>
</dbReference>
<dbReference type="EMBL" id="CM039434">
    <property type="protein sequence ID" value="KAI4324133.1"/>
    <property type="molecule type" value="Genomic_DNA"/>
</dbReference>
<reference evidence="1 2" key="1">
    <citation type="journal article" date="2022" name="DNA Res.">
        <title>Chromosomal-level genome assembly of the orchid tree Bauhinia variegata (Leguminosae; Cercidoideae) supports the allotetraploid origin hypothesis of Bauhinia.</title>
        <authorList>
            <person name="Zhong Y."/>
            <person name="Chen Y."/>
            <person name="Zheng D."/>
            <person name="Pang J."/>
            <person name="Liu Y."/>
            <person name="Luo S."/>
            <person name="Meng S."/>
            <person name="Qian L."/>
            <person name="Wei D."/>
            <person name="Dai S."/>
            <person name="Zhou R."/>
        </authorList>
    </citation>
    <scope>NUCLEOTIDE SEQUENCE [LARGE SCALE GENOMIC DNA]</scope>
    <source>
        <strain evidence="1">BV-YZ2020</strain>
    </source>
</reference>
<sequence length="152" mass="17927">MEKQQIQPFRPTAFPSPINSNFLTEKNFQGNEIVRTQPYYPRTHDFLQTSPTEKISNEPHDLVDSFPVNVNETTRVKFGKKVISSQWSDYDENWVCERRPRGNGKQYDKYYHHKQDHVNCRSKVEIARYESAGIHPRRAKAQSMSIKRPSEK</sequence>
<proteinExistence type="predicted"/>